<dbReference type="GO" id="GO:0042597">
    <property type="term" value="C:periplasmic space"/>
    <property type="evidence" value="ECO:0007669"/>
    <property type="project" value="InterPro"/>
</dbReference>
<dbReference type="Gene3D" id="3.10.450.70">
    <property type="entry name" value="Disulphide bond isomerase, DsbC/G, N-terminal"/>
    <property type="match status" value="1"/>
</dbReference>
<dbReference type="Proteomes" id="UP000708298">
    <property type="component" value="Unassembled WGS sequence"/>
</dbReference>
<dbReference type="InterPro" id="IPR009094">
    <property type="entry name" value="DiS-bond_isomerase_DsbC/G_N_sf"/>
</dbReference>
<dbReference type="InterPro" id="IPR051470">
    <property type="entry name" value="Thiol:disulfide_interchange"/>
</dbReference>
<dbReference type="AlphaFoldDB" id="A0A963YUR0"/>
<feature type="chain" id="PRO_5037730652" description="Thiol:disulfide interchange protein DsbG" evidence="1">
    <location>
        <begin position="18"/>
        <end position="353"/>
    </location>
</feature>
<dbReference type="EMBL" id="JAESVB010000013">
    <property type="protein sequence ID" value="MCB8877420.1"/>
    <property type="molecule type" value="Genomic_DNA"/>
</dbReference>
<dbReference type="InterPro" id="IPR036249">
    <property type="entry name" value="Thioredoxin-like_sf"/>
</dbReference>
<accession>A0A963YUR0</accession>
<feature type="signal peptide" evidence="1">
    <location>
        <begin position="1"/>
        <end position="17"/>
    </location>
</feature>
<reference evidence="2" key="2">
    <citation type="submission" date="2021-01" db="EMBL/GenBank/DDBJ databases">
        <authorList>
            <person name="Mieszkin S."/>
            <person name="Pouder E."/>
            <person name="Alain K."/>
        </authorList>
    </citation>
    <scope>NUCLEOTIDE SEQUENCE</scope>
    <source>
        <strain evidence="2">HW T2.11</strain>
    </source>
</reference>
<dbReference type="PANTHER" id="PTHR35272">
    <property type="entry name" value="THIOL:DISULFIDE INTERCHANGE PROTEIN DSBC-RELATED"/>
    <property type="match status" value="1"/>
</dbReference>
<evidence type="ECO:0008006" key="4">
    <source>
        <dbReference type="Google" id="ProtNLM"/>
    </source>
</evidence>
<dbReference type="PANTHER" id="PTHR35272:SF3">
    <property type="entry name" value="THIOL:DISULFIDE INTERCHANGE PROTEIN DSBC"/>
    <property type="match status" value="1"/>
</dbReference>
<evidence type="ECO:0000256" key="1">
    <source>
        <dbReference type="SAM" id="SignalP"/>
    </source>
</evidence>
<protein>
    <recommendedName>
        <fullName evidence="4">Thiol:disulfide interchange protein DsbG</fullName>
    </recommendedName>
</protein>
<dbReference type="SUPFAM" id="SSF52833">
    <property type="entry name" value="Thioredoxin-like"/>
    <property type="match status" value="1"/>
</dbReference>
<reference evidence="2" key="1">
    <citation type="journal article" date="2021" name="Microorganisms">
        <title>Acidisoma silvae sp. nov. and Acidisomacellulosilytica sp. nov., Two Acidophilic Bacteria Isolated from Decaying Wood, Hydrolyzing Cellulose and Producing Poly-3-hydroxybutyrate.</title>
        <authorList>
            <person name="Mieszkin S."/>
            <person name="Pouder E."/>
            <person name="Uroz S."/>
            <person name="Simon-Colin C."/>
            <person name="Alain K."/>
        </authorList>
    </citation>
    <scope>NUCLEOTIDE SEQUENCE</scope>
    <source>
        <strain evidence="2">HW T2.11</strain>
    </source>
</reference>
<gene>
    <name evidence="2" type="ORF">ASILVAE211_19660</name>
</gene>
<evidence type="ECO:0000313" key="3">
    <source>
        <dbReference type="Proteomes" id="UP000708298"/>
    </source>
</evidence>
<dbReference type="RefSeq" id="WP_227323069.1">
    <property type="nucleotide sequence ID" value="NZ_JAESVB010000013.1"/>
</dbReference>
<keyword evidence="1" id="KW-0732">Signal</keyword>
<evidence type="ECO:0000313" key="2">
    <source>
        <dbReference type="EMBL" id="MCB8877420.1"/>
    </source>
</evidence>
<keyword evidence="3" id="KW-1185">Reference proteome</keyword>
<comment type="caution">
    <text evidence="2">The sequence shown here is derived from an EMBL/GenBank/DDBJ whole genome shotgun (WGS) entry which is preliminary data.</text>
</comment>
<proteinExistence type="predicted"/>
<name>A0A963YUR0_9PROT</name>
<organism evidence="2 3">
    <name type="scientific">Acidisoma silvae</name>
    <dbReference type="NCBI Taxonomy" id="2802396"/>
    <lineage>
        <taxon>Bacteria</taxon>
        <taxon>Pseudomonadati</taxon>
        <taxon>Pseudomonadota</taxon>
        <taxon>Alphaproteobacteria</taxon>
        <taxon>Acetobacterales</taxon>
        <taxon>Acidocellaceae</taxon>
        <taxon>Acidisoma</taxon>
    </lineage>
</organism>
<sequence length="353" mass="36518">MRWTAGLFILFATPALAASPQCAMQGPTVIKTSAPVAQPAAPPIDAAQPQRAKATALPAGLANIAFAQHIAASGAQVSDLGTIHGLQAISARSGSQFMIFELSKDGQTGVSGVPIDLTVGQLQTVASGNITDVGEAHGFQGYFVRSGQQFQVFYATPDKQGLVPGVMWDASGKDLTRQQVAQIPGAVPTVEIGGIGPGGQAKPGQELSVLAKATYGTEGSASAPLVYMLMDPQCMYSIRAFQALQPYVQAGQIQLAIIPLSVLDYEDNGQSTRSALALLSDAPDQIVGAWQSGSENNTPDPSAQARLANNMAVAQAVGLKGTPMFWWQGANGTTGHFDGVPPDVSSFIAGLRS</sequence>
<dbReference type="Gene3D" id="3.40.30.10">
    <property type="entry name" value="Glutaredoxin"/>
    <property type="match status" value="1"/>
</dbReference>